<dbReference type="EMBL" id="CP144061">
    <property type="protein sequence ID" value="WWD21697.1"/>
    <property type="molecule type" value="Genomic_DNA"/>
</dbReference>
<feature type="region of interest" description="Disordered" evidence="6">
    <location>
        <begin position="1"/>
        <end position="105"/>
    </location>
</feature>
<feature type="compositionally biased region" description="Basic and acidic residues" evidence="6">
    <location>
        <begin position="582"/>
        <end position="601"/>
    </location>
</feature>
<feature type="compositionally biased region" description="Polar residues" evidence="6">
    <location>
        <begin position="625"/>
        <end position="642"/>
    </location>
</feature>
<feature type="region of interest" description="Disordered" evidence="6">
    <location>
        <begin position="190"/>
        <end position="283"/>
    </location>
</feature>
<reference evidence="7" key="1">
    <citation type="submission" date="2017-08" db="EMBL/GenBank/DDBJ databases">
        <authorList>
            <person name="Cuomo C."/>
            <person name="Billmyre B."/>
            <person name="Heitman J."/>
        </authorList>
    </citation>
    <scope>NUCLEOTIDE SEQUENCE</scope>
    <source>
        <strain evidence="7">CBS 12478</strain>
    </source>
</reference>
<feature type="region of interest" description="Disordered" evidence="6">
    <location>
        <begin position="135"/>
        <end position="154"/>
    </location>
</feature>
<gene>
    <name evidence="7" type="ORF">CI109_106183</name>
</gene>
<dbReference type="InterPro" id="IPR013907">
    <property type="entry name" value="Sds3"/>
</dbReference>
<feature type="compositionally biased region" description="Pro residues" evidence="6">
    <location>
        <begin position="648"/>
        <end position="664"/>
    </location>
</feature>
<dbReference type="Pfam" id="PF08598">
    <property type="entry name" value="Sds3"/>
    <property type="match status" value="1"/>
</dbReference>
<evidence type="ECO:0000256" key="2">
    <source>
        <dbReference type="ARBA" id="ARBA00022491"/>
    </source>
</evidence>
<reference evidence="7" key="2">
    <citation type="submission" date="2024-01" db="EMBL/GenBank/DDBJ databases">
        <title>Comparative genomics of Cryptococcus and Kwoniella reveals pathogenesis evolution and contrasting modes of karyotype evolution via chromosome fusion or intercentromeric recombination.</title>
        <authorList>
            <person name="Coelho M.A."/>
            <person name="David-Palma M."/>
            <person name="Shea T."/>
            <person name="Bowers K."/>
            <person name="McGinley-Smith S."/>
            <person name="Mohammad A.W."/>
            <person name="Gnirke A."/>
            <person name="Yurkov A.M."/>
            <person name="Nowrousian M."/>
            <person name="Sun S."/>
            <person name="Cuomo C.A."/>
            <person name="Heitman J."/>
        </authorList>
    </citation>
    <scope>NUCLEOTIDE SEQUENCE</scope>
    <source>
        <strain evidence="7">CBS 12478</strain>
    </source>
</reference>
<feature type="compositionally biased region" description="Basic and acidic residues" evidence="6">
    <location>
        <begin position="220"/>
        <end position="266"/>
    </location>
</feature>
<name>A0A5M6BY93_9TREE</name>
<protein>
    <submittedName>
        <fullName evidence="7">Uncharacterized protein</fullName>
    </submittedName>
</protein>
<feature type="region of interest" description="Disordered" evidence="6">
    <location>
        <begin position="437"/>
        <end position="664"/>
    </location>
</feature>
<organism evidence="7 8">
    <name type="scientific">Kwoniella shandongensis</name>
    <dbReference type="NCBI Taxonomy" id="1734106"/>
    <lineage>
        <taxon>Eukaryota</taxon>
        <taxon>Fungi</taxon>
        <taxon>Dikarya</taxon>
        <taxon>Basidiomycota</taxon>
        <taxon>Agaricomycotina</taxon>
        <taxon>Tremellomycetes</taxon>
        <taxon>Tremellales</taxon>
        <taxon>Cryptococcaceae</taxon>
        <taxon>Kwoniella</taxon>
    </lineage>
</organism>
<dbReference type="KEGG" id="ksn:43589086"/>
<evidence type="ECO:0000313" key="8">
    <source>
        <dbReference type="Proteomes" id="UP000322225"/>
    </source>
</evidence>
<evidence type="ECO:0000256" key="4">
    <source>
        <dbReference type="ARBA" id="ARBA00023163"/>
    </source>
</evidence>
<feature type="compositionally biased region" description="Basic residues" evidence="6">
    <location>
        <begin position="25"/>
        <end position="39"/>
    </location>
</feature>
<feature type="compositionally biased region" description="Basic residues" evidence="6">
    <location>
        <begin position="267"/>
        <end position="276"/>
    </location>
</feature>
<feature type="compositionally biased region" description="Basic and acidic residues" evidence="6">
    <location>
        <begin position="135"/>
        <end position="145"/>
    </location>
</feature>
<keyword evidence="5" id="KW-0539">Nucleus</keyword>
<proteinExistence type="predicted"/>
<dbReference type="Proteomes" id="UP000322225">
    <property type="component" value="Chromosome 11"/>
</dbReference>
<accession>A0A5M6BY93</accession>
<dbReference type="GeneID" id="43589086"/>
<comment type="subcellular location">
    <subcellularLocation>
        <location evidence="1">Nucleus</location>
    </subcellularLocation>
</comment>
<dbReference type="GO" id="GO:0010468">
    <property type="term" value="P:regulation of gene expression"/>
    <property type="evidence" value="ECO:0007669"/>
    <property type="project" value="UniProtKB-ARBA"/>
</dbReference>
<evidence type="ECO:0000256" key="6">
    <source>
        <dbReference type="SAM" id="MobiDB-lite"/>
    </source>
</evidence>
<dbReference type="OrthoDB" id="20886at2759"/>
<dbReference type="AlphaFoldDB" id="A0A5M6BY93"/>
<dbReference type="GO" id="GO:0005654">
    <property type="term" value="C:nucleoplasm"/>
    <property type="evidence" value="ECO:0007669"/>
    <property type="project" value="UniProtKB-ARBA"/>
</dbReference>
<keyword evidence="4" id="KW-0804">Transcription</keyword>
<evidence type="ECO:0000256" key="1">
    <source>
        <dbReference type="ARBA" id="ARBA00004123"/>
    </source>
</evidence>
<evidence type="ECO:0000256" key="5">
    <source>
        <dbReference type="ARBA" id="ARBA00023242"/>
    </source>
</evidence>
<evidence type="ECO:0000313" key="7">
    <source>
        <dbReference type="EMBL" id="WWD21697.1"/>
    </source>
</evidence>
<sequence>MSSSLVLSPPPPIASVSESSSTTSRGHRSSRTTYPRRAREHPSISPVPTNASSTGMSTRSRRSYSRSLSHAGGSPSKQSSPEKRSMTSSSSRKNTDIKVDGEIDYDDSEAAALGLELGEDEETLEQVIFQPLRKKQEQTIVKKEQEEEGEPEIDTILDAGSQAEESVLPLEEPGTDTPVKKNVIRLVLGRKRKAEGEEEIEKAKVEEQEPEQEQTENVVAEEKEMDTERGREQEREEDRAEESIHGDERADSRDDDKHDERHDGPRRMPRKKRKWLKKGEVDPDDPVAVARQREKHRIIDEAIESLDKQEEMLLADSHPQLLWLWAELDKRRDLQLKWLEARHEAVIDDLATMRDHEKSATKSDFKVKRAQLASDIVRDNRHKMARISAERIALKRNPDCMPNLRAGRGGGGWSISDKLLLSTGAQQLTPIEVHGEIKQRPSIPRGIQSMDYSEIQSDRTRMGAVREAITRSPSPPPSKPRVPSGAPPSVWIAPQHNTKSRHTSVNQPEWTHQKPPEQQPPPARSYNGAFRPPRDLDAHQWNAPPVFRPRSPEIIHAQPKRVEQHANNHHHHHRYDPQPSHYDPRSQHDHDYDAKLRRDRLPPPPPMPTSRSDASRYGYWPPPLNGSSASDKNGRMSNSTPSYHHPYLPRPPVPPPSLGLPPRA</sequence>
<evidence type="ECO:0000256" key="3">
    <source>
        <dbReference type="ARBA" id="ARBA00023015"/>
    </source>
</evidence>
<feature type="compositionally biased region" description="Low complexity" evidence="6">
    <location>
        <begin position="14"/>
        <end position="24"/>
    </location>
</feature>
<keyword evidence="8" id="KW-1185">Reference proteome</keyword>
<keyword evidence="3" id="KW-0805">Transcription regulation</keyword>
<keyword evidence="2" id="KW-0678">Repressor</keyword>
<dbReference type="RefSeq" id="XP_031860745.1">
    <property type="nucleotide sequence ID" value="XM_032004946.1"/>
</dbReference>